<accession>A0A8S5PBJ3</accession>
<dbReference type="EMBL" id="BK015390">
    <property type="protein sequence ID" value="DAE04551.1"/>
    <property type="molecule type" value="Genomic_DNA"/>
</dbReference>
<evidence type="ECO:0000313" key="1">
    <source>
        <dbReference type="EMBL" id="DAE04551.1"/>
    </source>
</evidence>
<name>A0A8S5PBJ3_9CAUD</name>
<organism evidence="1">
    <name type="scientific">Siphoviridae sp. ct0UO21</name>
    <dbReference type="NCBI Taxonomy" id="2825293"/>
    <lineage>
        <taxon>Viruses</taxon>
        <taxon>Duplodnaviria</taxon>
        <taxon>Heunggongvirae</taxon>
        <taxon>Uroviricota</taxon>
        <taxon>Caudoviricetes</taxon>
    </lineage>
</organism>
<protein>
    <submittedName>
        <fullName evidence="1">Uncharacterized protein</fullName>
    </submittedName>
</protein>
<proteinExistence type="predicted"/>
<reference evidence="1" key="1">
    <citation type="journal article" date="2021" name="Proc. Natl. Acad. Sci. U.S.A.">
        <title>A Catalog of Tens of Thousands of Viruses from Human Metagenomes Reveals Hidden Associations with Chronic Diseases.</title>
        <authorList>
            <person name="Tisza M.J."/>
            <person name="Buck C.B."/>
        </authorList>
    </citation>
    <scope>NUCLEOTIDE SEQUENCE</scope>
    <source>
        <strain evidence="1">Ct0UO21</strain>
    </source>
</reference>
<sequence>MRTGASAVCSTDMPLSEHVPTAHKKTLCSRLSA</sequence>